<organism evidence="2 3">
    <name type="scientific">Lasiosphaeria miniovina</name>
    <dbReference type="NCBI Taxonomy" id="1954250"/>
    <lineage>
        <taxon>Eukaryota</taxon>
        <taxon>Fungi</taxon>
        <taxon>Dikarya</taxon>
        <taxon>Ascomycota</taxon>
        <taxon>Pezizomycotina</taxon>
        <taxon>Sordariomycetes</taxon>
        <taxon>Sordariomycetidae</taxon>
        <taxon>Sordariales</taxon>
        <taxon>Lasiosphaeriaceae</taxon>
        <taxon>Lasiosphaeria</taxon>
    </lineage>
</organism>
<evidence type="ECO:0000313" key="2">
    <source>
        <dbReference type="EMBL" id="KAK0703254.1"/>
    </source>
</evidence>
<dbReference type="Proteomes" id="UP001172101">
    <property type="component" value="Unassembled WGS sequence"/>
</dbReference>
<reference evidence="2" key="1">
    <citation type="submission" date="2023-06" db="EMBL/GenBank/DDBJ databases">
        <title>Genome-scale phylogeny and comparative genomics of the fungal order Sordariales.</title>
        <authorList>
            <consortium name="Lawrence Berkeley National Laboratory"/>
            <person name="Hensen N."/>
            <person name="Bonometti L."/>
            <person name="Westerberg I."/>
            <person name="Brannstrom I.O."/>
            <person name="Guillou S."/>
            <person name="Cros-Aarteil S."/>
            <person name="Calhoun S."/>
            <person name="Haridas S."/>
            <person name="Kuo A."/>
            <person name="Mondo S."/>
            <person name="Pangilinan J."/>
            <person name="Riley R."/>
            <person name="LaButti K."/>
            <person name="Andreopoulos B."/>
            <person name="Lipzen A."/>
            <person name="Chen C."/>
            <person name="Yanf M."/>
            <person name="Daum C."/>
            <person name="Ng V."/>
            <person name="Clum A."/>
            <person name="Steindorff A."/>
            <person name="Ohm R."/>
            <person name="Martin F."/>
            <person name="Silar P."/>
            <person name="Natvig D."/>
            <person name="Lalanne C."/>
            <person name="Gautier V."/>
            <person name="Ament-velasquez S.L."/>
            <person name="Kruys A."/>
            <person name="Hutchinson M.I."/>
            <person name="Powell A.J."/>
            <person name="Barry K."/>
            <person name="Miller A.N."/>
            <person name="Grigoriev I.V."/>
            <person name="Debuchy R."/>
            <person name="Gladieux P."/>
            <person name="Thoren M.H."/>
            <person name="Johannesson H."/>
        </authorList>
    </citation>
    <scope>NUCLEOTIDE SEQUENCE</scope>
    <source>
        <strain evidence="2">SMH2392-1A</strain>
    </source>
</reference>
<feature type="compositionally biased region" description="Basic and acidic residues" evidence="1">
    <location>
        <begin position="79"/>
        <end position="89"/>
    </location>
</feature>
<feature type="compositionally biased region" description="Polar residues" evidence="1">
    <location>
        <begin position="1"/>
        <end position="25"/>
    </location>
</feature>
<accession>A0AA39ZTJ3</accession>
<comment type="caution">
    <text evidence="2">The sequence shown here is derived from an EMBL/GenBank/DDBJ whole genome shotgun (WGS) entry which is preliminary data.</text>
</comment>
<feature type="region of interest" description="Disordered" evidence="1">
    <location>
        <begin position="69"/>
        <end position="102"/>
    </location>
</feature>
<sequence length="147" mass="16024">MCSETRPTSSGDPEVQQTAPDQVSGLNRAFQVNPDVDRAPQANPDVDLAPPGLHHALLDIDYSSLGLHHAPQVNPVNPDLDHTPPDHYAHQVNPDLDHPQVNPDLDHAPPRLDHASPRLDHALETGSELIPAQQRARDSAAIWGSWL</sequence>
<evidence type="ECO:0000313" key="3">
    <source>
        <dbReference type="Proteomes" id="UP001172101"/>
    </source>
</evidence>
<name>A0AA39ZTJ3_9PEZI</name>
<dbReference type="GeneID" id="85326288"/>
<dbReference type="EMBL" id="JAUIRO010000008">
    <property type="protein sequence ID" value="KAK0703254.1"/>
    <property type="molecule type" value="Genomic_DNA"/>
</dbReference>
<dbReference type="AlphaFoldDB" id="A0AA39ZTJ3"/>
<gene>
    <name evidence="2" type="ORF">B0T26DRAFT_730514</name>
</gene>
<dbReference type="RefSeq" id="XP_060290113.1">
    <property type="nucleotide sequence ID" value="XM_060443018.1"/>
</dbReference>
<protein>
    <submittedName>
        <fullName evidence="2">Uncharacterized protein</fullName>
    </submittedName>
</protein>
<feature type="region of interest" description="Disordered" evidence="1">
    <location>
        <begin position="1"/>
        <end position="28"/>
    </location>
</feature>
<proteinExistence type="predicted"/>
<evidence type="ECO:0000256" key="1">
    <source>
        <dbReference type="SAM" id="MobiDB-lite"/>
    </source>
</evidence>
<keyword evidence="3" id="KW-1185">Reference proteome</keyword>